<keyword evidence="3" id="KW-0732">Signal</keyword>
<comment type="similarity">
    <text evidence="1">Belongs to the EndA/NucM nuclease family.</text>
</comment>
<dbReference type="GO" id="GO:0004518">
    <property type="term" value="F:nuclease activity"/>
    <property type="evidence" value="ECO:0007669"/>
    <property type="project" value="UniProtKB-KW"/>
</dbReference>
<dbReference type="Proteomes" id="UP000239532">
    <property type="component" value="Unassembled WGS sequence"/>
</dbReference>
<keyword evidence="4" id="KW-0378">Hydrolase</keyword>
<dbReference type="NCBIfam" id="TIGR04183">
    <property type="entry name" value="Por_Secre_tail"/>
    <property type="match status" value="1"/>
</dbReference>
<evidence type="ECO:0000256" key="1">
    <source>
        <dbReference type="ARBA" id="ARBA00006429"/>
    </source>
</evidence>
<dbReference type="Pfam" id="PF18962">
    <property type="entry name" value="Por_Secre_tail"/>
    <property type="match status" value="1"/>
</dbReference>
<feature type="domain" description="Secretion system C-terminal sorting" evidence="5">
    <location>
        <begin position="294"/>
        <end position="360"/>
    </location>
</feature>
<accession>A0A2S9WSE1</accession>
<dbReference type="GO" id="GO:0016787">
    <property type="term" value="F:hydrolase activity"/>
    <property type="evidence" value="ECO:0007669"/>
    <property type="project" value="UniProtKB-KW"/>
</dbReference>
<name>A0A2S9WSE1_9FLAO</name>
<proteinExistence type="inferred from homology"/>
<dbReference type="SUPFAM" id="SSF54060">
    <property type="entry name" value="His-Me finger endonucleases"/>
    <property type="match status" value="1"/>
</dbReference>
<gene>
    <name evidence="6" type="ORF">BST86_04515</name>
</gene>
<keyword evidence="7" id="KW-1185">Reference proteome</keyword>
<reference evidence="6 7" key="1">
    <citation type="submission" date="2016-11" db="EMBL/GenBank/DDBJ databases">
        <title>Trade-off between light-utilization and light-protection in marine flavobacteria.</title>
        <authorList>
            <person name="Kumagai Y."/>
        </authorList>
    </citation>
    <scope>NUCLEOTIDE SEQUENCE [LARGE SCALE GENOMIC DNA]</scope>
    <source>
        <strain evidence="6 7">JCM 17109</strain>
    </source>
</reference>
<sequence length="361" mass="41086">MRIALLSTLFLNVVLGAAQPPEGYYSRAQGLTGYELKTELKEIITNGFNGQSYGDLIDLYQTSDNDDYYDDNQSFTILDMYSENPDGPDPYVYSFNDNCGNVSANEGGCYNREHLYPQGFFNQEDIMRNDAHHVVPTDGQVNGRRSNFPFGEVNNPTFTSRNGSKVGPSATPGFTQTVFEPIDEFKGDIARSLLYFATRYEDNWDDSSWDDKDSNVSDPRGGPNKNQWYEQWFIDLMVKWHNEDPVNQREQDRNNDVFEYQNNRNPFIDNPDWVNQIWTTTASTSDNSFARVNIFPNPSTGRFQIIDLQESVTISVFDVSGRMVKANQTLEGNAFEINGTGVYFVKLNSNLASKTFKVIVK</sequence>
<organism evidence="6 7">
    <name type="scientific">Nonlabens agnitus</name>
    <dbReference type="NCBI Taxonomy" id="870484"/>
    <lineage>
        <taxon>Bacteria</taxon>
        <taxon>Pseudomonadati</taxon>
        <taxon>Bacteroidota</taxon>
        <taxon>Flavobacteriia</taxon>
        <taxon>Flavobacteriales</taxon>
        <taxon>Flavobacteriaceae</taxon>
        <taxon>Nonlabens</taxon>
    </lineage>
</organism>
<keyword evidence="2" id="KW-0540">Nuclease</keyword>
<dbReference type="RefSeq" id="WP_146126709.1">
    <property type="nucleotide sequence ID" value="NZ_MQUC01000003.1"/>
</dbReference>
<dbReference type="Pfam" id="PF04231">
    <property type="entry name" value="Endonuclease_1"/>
    <property type="match status" value="1"/>
</dbReference>
<dbReference type="InterPro" id="IPR044925">
    <property type="entry name" value="His-Me_finger_sf"/>
</dbReference>
<evidence type="ECO:0000256" key="4">
    <source>
        <dbReference type="ARBA" id="ARBA00022801"/>
    </source>
</evidence>
<dbReference type="PANTHER" id="PTHR33607">
    <property type="entry name" value="ENDONUCLEASE-1"/>
    <property type="match status" value="1"/>
</dbReference>
<dbReference type="PANTHER" id="PTHR33607:SF2">
    <property type="entry name" value="ENDONUCLEASE-1"/>
    <property type="match status" value="1"/>
</dbReference>
<protein>
    <recommendedName>
        <fullName evidence="5">Secretion system C-terminal sorting domain-containing protein</fullName>
    </recommendedName>
</protein>
<evidence type="ECO:0000256" key="2">
    <source>
        <dbReference type="ARBA" id="ARBA00022722"/>
    </source>
</evidence>
<evidence type="ECO:0000259" key="5">
    <source>
        <dbReference type="Pfam" id="PF18962"/>
    </source>
</evidence>
<dbReference type="InterPro" id="IPR007346">
    <property type="entry name" value="Endonuclease-I"/>
</dbReference>
<evidence type="ECO:0000256" key="3">
    <source>
        <dbReference type="ARBA" id="ARBA00022729"/>
    </source>
</evidence>
<dbReference type="InterPro" id="IPR026444">
    <property type="entry name" value="Secre_tail"/>
</dbReference>
<comment type="caution">
    <text evidence="6">The sequence shown here is derived from an EMBL/GenBank/DDBJ whole genome shotgun (WGS) entry which is preliminary data.</text>
</comment>
<evidence type="ECO:0000313" key="6">
    <source>
        <dbReference type="EMBL" id="PRP66404.1"/>
    </source>
</evidence>
<evidence type="ECO:0000313" key="7">
    <source>
        <dbReference type="Proteomes" id="UP000239532"/>
    </source>
</evidence>
<dbReference type="EMBL" id="MQUC01000003">
    <property type="protein sequence ID" value="PRP66404.1"/>
    <property type="molecule type" value="Genomic_DNA"/>
</dbReference>
<dbReference type="AlphaFoldDB" id="A0A2S9WSE1"/>
<dbReference type="OrthoDB" id="5500612at2"/>